<dbReference type="AlphaFoldDB" id="A0A4R5KML3"/>
<proteinExistence type="predicted"/>
<keyword evidence="2" id="KW-1185">Reference proteome</keyword>
<gene>
    <name evidence="1" type="ORF">E1809_09065</name>
</gene>
<dbReference type="InterPro" id="IPR023214">
    <property type="entry name" value="HAD_sf"/>
</dbReference>
<dbReference type="EMBL" id="SMRU01000009">
    <property type="protein sequence ID" value="TDF96863.1"/>
    <property type="molecule type" value="Genomic_DNA"/>
</dbReference>
<keyword evidence="1" id="KW-0378">Hydrolase</keyword>
<comment type="caution">
    <text evidence="1">The sequence shown here is derived from an EMBL/GenBank/DDBJ whole genome shotgun (WGS) entry which is preliminary data.</text>
</comment>
<reference evidence="1 2" key="1">
    <citation type="submission" date="2019-03" db="EMBL/GenBank/DDBJ databases">
        <title>Whole genome sequence of Arthrobacter sp JH1-1.</title>
        <authorList>
            <person name="Trinh H.N."/>
        </authorList>
    </citation>
    <scope>NUCLEOTIDE SEQUENCE [LARGE SCALE GENOMIC DNA]</scope>
    <source>
        <strain evidence="1 2">JH1-1</strain>
    </source>
</reference>
<dbReference type="GO" id="GO:0016787">
    <property type="term" value="F:hydrolase activity"/>
    <property type="evidence" value="ECO:0007669"/>
    <property type="project" value="UniProtKB-KW"/>
</dbReference>
<evidence type="ECO:0000313" key="1">
    <source>
        <dbReference type="EMBL" id="TDF96863.1"/>
    </source>
</evidence>
<name>A0A4R5KML3_9MICC</name>
<organism evidence="1 2">
    <name type="scientific">Arthrobacter terricola</name>
    <dbReference type="NCBI Taxonomy" id="2547396"/>
    <lineage>
        <taxon>Bacteria</taxon>
        <taxon>Bacillati</taxon>
        <taxon>Actinomycetota</taxon>
        <taxon>Actinomycetes</taxon>
        <taxon>Micrococcales</taxon>
        <taxon>Micrococcaceae</taxon>
        <taxon>Arthrobacter</taxon>
    </lineage>
</organism>
<dbReference type="Proteomes" id="UP000295511">
    <property type="component" value="Unassembled WGS sequence"/>
</dbReference>
<evidence type="ECO:0000313" key="2">
    <source>
        <dbReference type="Proteomes" id="UP000295511"/>
    </source>
</evidence>
<accession>A0A4R5KML3</accession>
<dbReference type="RefSeq" id="WP_133203912.1">
    <property type="nucleotide sequence ID" value="NZ_SMRU01000009.1"/>
</dbReference>
<dbReference type="OrthoDB" id="5189293at2"/>
<protein>
    <submittedName>
        <fullName evidence="1">HAD family hydrolase</fullName>
    </submittedName>
</protein>
<dbReference type="SUPFAM" id="SSF56784">
    <property type="entry name" value="HAD-like"/>
    <property type="match status" value="1"/>
</dbReference>
<dbReference type="InterPro" id="IPR036412">
    <property type="entry name" value="HAD-like_sf"/>
</dbReference>
<dbReference type="Gene3D" id="3.40.50.1000">
    <property type="entry name" value="HAD superfamily/HAD-like"/>
    <property type="match status" value="1"/>
</dbReference>
<sequence>MDAADVFLSRASRPLIVCDIDGTLNHFAESICSALNARFGLSLVAAEVNTYRIGETLPREQQDWLAAQFCKGVFYANAVADPLAIEALRTIKDSGHRVCVATDRPESVRISTEAWVQRNGVPADSLNVGPGNKERLLAGCGPDNPGLLVDDSPEKWLTVPREGVSVWSPRHPYTPTNWQDYQGVWVFDDWAQVLDRLSIGVPA</sequence>